<reference evidence="1 2" key="1">
    <citation type="journal article" date="2021" name="Sci. Rep.">
        <title>The genome of the diatom Chaetoceros tenuissimus carries an ancient integrated fragment of an extant virus.</title>
        <authorList>
            <person name="Hongo Y."/>
            <person name="Kimura K."/>
            <person name="Takaki Y."/>
            <person name="Yoshida Y."/>
            <person name="Baba S."/>
            <person name="Kobayashi G."/>
            <person name="Nagasaki K."/>
            <person name="Hano T."/>
            <person name="Tomaru Y."/>
        </authorList>
    </citation>
    <scope>NUCLEOTIDE SEQUENCE [LARGE SCALE GENOMIC DNA]</scope>
    <source>
        <strain evidence="1 2">NIES-3715</strain>
    </source>
</reference>
<evidence type="ECO:0000313" key="1">
    <source>
        <dbReference type="EMBL" id="GFH47901.1"/>
    </source>
</evidence>
<gene>
    <name evidence="1" type="ORF">CTEN210_04377</name>
</gene>
<sequence>MNLVITVDGSHGIYIGGKDDAKNKTALKQHGITHILNMTPEKDSSIQMSPLHKLHTTYDFMISISCWHK</sequence>
<name>A0AAD3CMY5_9STRA</name>
<keyword evidence="1" id="KW-0418">Kinase</keyword>
<dbReference type="SUPFAM" id="SSF52799">
    <property type="entry name" value="(Phosphotyrosine protein) phosphatases II"/>
    <property type="match status" value="1"/>
</dbReference>
<dbReference type="InterPro" id="IPR029021">
    <property type="entry name" value="Prot-tyrosine_phosphatase-like"/>
</dbReference>
<comment type="caution">
    <text evidence="1">The sequence shown here is derived from an EMBL/GenBank/DDBJ whole genome shotgun (WGS) entry which is preliminary data.</text>
</comment>
<evidence type="ECO:0000313" key="2">
    <source>
        <dbReference type="Proteomes" id="UP001054902"/>
    </source>
</evidence>
<dbReference type="Gene3D" id="3.90.190.10">
    <property type="entry name" value="Protein tyrosine phosphatase superfamily"/>
    <property type="match status" value="1"/>
</dbReference>
<dbReference type="GO" id="GO:0016301">
    <property type="term" value="F:kinase activity"/>
    <property type="evidence" value="ECO:0007669"/>
    <property type="project" value="UniProtKB-KW"/>
</dbReference>
<dbReference type="EMBL" id="BLLK01000025">
    <property type="protein sequence ID" value="GFH47901.1"/>
    <property type="molecule type" value="Genomic_DNA"/>
</dbReference>
<dbReference type="AlphaFoldDB" id="A0AAD3CMY5"/>
<dbReference type="Proteomes" id="UP001054902">
    <property type="component" value="Unassembled WGS sequence"/>
</dbReference>
<keyword evidence="1" id="KW-0808">Transferase</keyword>
<proteinExistence type="predicted"/>
<organism evidence="1 2">
    <name type="scientific">Chaetoceros tenuissimus</name>
    <dbReference type="NCBI Taxonomy" id="426638"/>
    <lineage>
        <taxon>Eukaryota</taxon>
        <taxon>Sar</taxon>
        <taxon>Stramenopiles</taxon>
        <taxon>Ochrophyta</taxon>
        <taxon>Bacillariophyta</taxon>
        <taxon>Coscinodiscophyceae</taxon>
        <taxon>Chaetocerotophycidae</taxon>
        <taxon>Chaetocerotales</taxon>
        <taxon>Chaetocerotaceae</taxon>
        <taxon>Chaetoceros</taxon>
    </lineage>
</organism>
<accession>A0AAD3CMY5</accession>
<protein>
    <submittedName>
        <fullName evidence="1">Dual specificity MAP kinase phosphatase</fullName>
    </submittedName>
</protein>
<keyword evidence="2" id="KW-1185">Reference proteome</keyword>